<dbReference type="Proteomes" id="UP000197019">
    <property type="component" value="Chromosome"/>
</dbReference>
<evidence type="ECO:0000313" key="1">
    <source>
        <dbReference type="EMBL" id="ASF45947.1"/>
    </source>
</evidence>
<dbReference type="SUPFAM" id="SSF103032">
    <property type="entry name" value="Hypothetical protein YwqG"/>
    <property type="match status" value="1"/>
</dbReference>
<evidence type="ECO:0008006" key="3">
    <source>
        <dbReference type="Google" id="ProtNLM"/>
    </source>
</evidence>
<dbReference type="OrthoDB" id="7845180at2"/>
<dbReference type="Pfam" id="PF09234">
    <property type="entry name" value="DUF1963"/>
    <property type="match status" value="1"/>
</dbReference>
<dbReference type="Gene3D" id="2.30.320.10">
    <property type="entry name" value="YwqG-like"/>
    <property type="match status" value="1"/>
</dbReference>
<organism evidence="1 2">
    <name type="scientific">Methylovulum psychrotolerans</name>
    <dbReference type="NCBI Taxonomy" id="1704499"/>
    <lineage>
        <taxon>Bacteria</taxon>
        <taxon>Pseudomonadati</taxon>
        <taxon>Pseudomonadota</taxon>
        <taxon>Gammaproteobacteria</taxon>
        <taxon>Methylococcales</taxon>
        <taxon>Methylococcaceae</taxon>
        <taxon>Methylovulum</taxon>
    </lineage>
</organism>
<accession>A0A1Z4BXC0</accession>
<keyword evidence="2" id="KW-1185">Reference proteome</keyword>
<dbReference type="RefSeq" id="WP_088618822.1">
    <property type="nucleotide sequence ID" value="NZ_CP022129.1"/>
</dbReference>
<dbReference type="EMBL" id="CP022129">
    <property type="protein sequence ID" value="ASF45947.1"/>
    <property type="molecule type" value="Genomic_DNA"/>
</dbReference>
<dbReference type="AlphaFoldDB" id="A0A1Z4BXC0"/>
<sequence>MSIELIRELTAKVLETTDSNLLTIYIAEAIDQEPTATTVARIGGVPLGITPMTWPRLNGLPMAHLLTIDLDDMPELKTDTLANARAVALFISDRIDNGAYEPHTPETVLIALSQDDIDQGEPSETLRESDQASGYRLTPVKVPESIFDEPEEYDEENPLEQLRNAVFSASYAAGKPIWLQSDEYDGHFLLQFDEAFIDMNLGDAGVMYVFADTAFWQCH</sequence>
<dbReference type="InterPro" id="IPR015315">
    <property type="entry name" value="DUF1963"/>
</dbReference>
<evidence type="ECO:0000313" key="2">
    <source>
        <dbReference type="Proteomes" id="UP000197019"/>
    </source>
</evidence>
<reference evidence="1 2" key="1">
    <citation type="submission" date="2017-06" db="EMBL/GenBank/DDBJ databases">
        <title>Genome Sequencing of the methanotroph Methylovulum psychrotolerants str. HV10-M2 isolated from a high-altitude environment.</title>
        <authorList>
            <person name="Mateos-Rivera A."/>
        </authorList>
    </citation>
    <scope>NUCLEOTIDE SEQUENCE [LARGE SCALE GENOMIC DNA]</scope>
    <source>
        <strain evidence="1 2">HV10_M2</strain>
    </source>
</reference>
<gene>
    <name evidence="1" type="ORF">CEK71_07560</name>
</gene>
<proteinExistence type="predicted"/>
<protein>
    <recommendedName>
        <fullName evidence="3">DUF1963 domain-containing protein</fullName>
    </recommendedName>
</protein>
<dbReference type="InterPro" id="IPR035948">
    <property type="entry name" value="YwqG-like_sf"/>
</dbReference>
<name>A0A1Z4BXC0_9GAMM</name>
<dbReference type="KEGG" id="mpsy:CEK71_07560"/>